<evidence type="ECO:0000313" key="4">
    <source>
        <dbReference type="Proteomes" id="UP000432464"/>
    </source>
</evidence>
<evidence type="ECO:0000256" key="2">
    <source>
        <dbReference type="SAM" id="Phobius"/>
    </source>
</evidence>
<feature type="region of interest" description="Disordered" evidence="1">
    <location>
        <begin position="49"/>
        <end position="138"/>
    </location>
</feature>
<keyword evidence="2" id="KW-1133">Transmembrane helix</keyword>
<comment type="caution">
    <text evidence="3">The sequence shown here is derived from an EMBL/GenBank/DDBJ whole genome shotgun (WGS) entry which is preliminary data.</text>
</comment>
<dbReference type="Proteomes" id="UP000432464">
    <property type="component" value="Unassembled WGS sequence"/>
</dbReference>
<proteinExistence type="predicted"/>
<dbReference type="AlphaFoldDB" id="A0A6I3L3P3"/>
<keyword evidence="4" id="KW-1185">Reference proteome</keyword>
<evidence type="ECO:0000313" key="3">
    <source>
        <dbReference type="EMBL" id="MTE15918.1"/>
    </source>
</evidence>
<reference evidence="3 4" key="1">
    <citation type="submission" date="2019-11" db="EMBL/GenBank/DDBJ databases">
        <title>Nocardia sp. nov. CT2-14 isolated from soil.</title>
        <authorList>
            <person name="Kanchanasin P."/>
            <person name="Tanasupawat S."/>
            <person name="Yuki M."/>
            <person name="Kudo T."/>
        </authorList>
    </citation>
    <scope>NUCLEOTIDE SEQUENCE [LARGE SCALE GENOMIC DNA]</scope>
    <source>
        <strain evidence="3 4">CT2-14</strain>
    </source>
</reference>
<keyword evidence="2" id="KW-0472">Membrane</keyword>
<sequence>MLGTVDEIRRDEGDIDPSGLARVVLAAVLMALGVGAGMWLTASGDRPIADTSIVNVPRPHPDRHPPAPRSPNVAPAQQVPSAAPPAAPIHAPAVPVAPPGRATPHPVEIPAPVGPATGPVDAPVELAAPPGTADQPSD</sequence>
<feature type="transmembrane region" description="Helical" evidence="2">
    <location>
        <begin position="20"/>
        <end position="40"/>
    </location>
</feature>
<keyword evidence="2" id="KW-0812">Transmembrane</keyword>
<protein>
    <submittedName>
        <fullName evidence="3">Uncharacterized protein</fullName>
    </submittedName>
</protein>
<evidence type="ECO:0000256" key="1">
    <source>
        <dbReference type="SAM" id="MobiDB-lite"/>
    </source>
</evidence>
<dbReference type="EMBL" id="WMBB01000012">
    <property type="protein sequence ID" value="MTE15918.1"/>
    <property type="molecule type" value="Genomic_DNA"/>
</dbReference>
<feature type="compositionally biased region" description="Low complexity" evidence="1">
    <location>
        <begin position="70"/>
        <end position="81"/>
    </location>
</feature>
<dbReference type="RefSeq" id="WP_154790358.1">
    <property type="nucleotide sequence ID" value="NZ_WMBB01000012.1"/>
</dbReference>
<accession>A0A6I3L3P3</accession>
<organism evidence="3 4">
    <name type="scientific">Nocardia aurantiaca</name>
    <dbReference type="NCBI Taxonomy" id="2675850"/>
    <lineage>
        <taxon>Bacteria</taxon>
        <taxon>Bacillati</taxon>
        <taxon>Actinomycetota</taxon>
        <taxon>Actinomycetes</taxon>
        <taxon>Mycobacteriales</taxon>
        <taxon>Nocardiaceae</taxon>
        <taxon>Nocardia</taxon>
    </lineage>
</organism>
<name>A0A6I3L3P3_9NOCA</name>
<gene>
    <name evidence="3" type="ORF">GLP40_24500</name>
</gene>
<feature type="compositionally biased region" description="Low complexity" evidence="1">
    <location>
        <begin position="88"/>
        <end position="104"/>
    </location>
</feature>